<feature type="compositionally biased region" description="Acidic residues" evidence="3">
    <location>
        <begin position="9"/>
        <end position="18"/>
    </location>
</feature>
<sequence>MDGSWEVFETPDVEDAYDEDVRRSEPTATTSGGEDGARVDAAPAPEPERVFEVFAGKRFVVDRRKAQENEDQQVPRRRLAPEEVGSLLESPFERFNRLKAEVAELMNDLEIDEDDELGSEGGAHSDAYEQLANGVKTLKQSLMTLKGQQGLATLLSNQESSTEDRAAAQALNKARADALRQRLDRGQKELGNGDETSTTVSFDLLYAGDSAATSVDTEQPSALEARVRALEALLGDASSSSSGSQPQHQQQHHPRPLLQTVAYLENQVQLLDEAKLSHLTQKAKALNSELEESARLRQRRRAAGGEGEPSGSLATSEVSDVLRKLDNVDAVAGSLPGIVDRLRTAQEIHQHNANLHTRLDELDRVHAELDEAASLDRELLETLQKSLAENVERMQAHIDALQQ</sequence>
<comment type="subcellular location">
    <subcellularLocation>
        <location evidence="1">Cytoplasm</location>
    </subcellularLocation>
</comment>
<evidence type="ECO:0000256" key="1">
    <source>
        <dbReference type="ARBA" id="ARBA00004496"/>
    </source>
</evidence>
<keyword evidence="5" id="KW-1185">Reference proteome</keyword>
<keyword evidence="2" id="KW-0963">Cytoplasm</keyword>
<evidence type="ECO:0000313" key="5">
    <source>
        <dbReference type="Proteomes" id="UP000241890"/>
    </source>
</evidence>
<dbReference type="GO" id="GO:0007017">
    <property type="term" value="P:microtubule-based process"/>
    <property type="evidence" value="ECO:0007669"/>
    <property type="project" value="InterPro"/>
</dbReference>
<dbReference type="Pfam" id="PF04912">
    <property type="entry name" value="Dynamitin"/>
    <property type="match status" value="1"/>
</dbReference>
<dbReference type="GO" id="GO:0005869">
    <property type="term" value="C:dynactin complex"/>
    <property type="evidence" value="ECO:0007669"/>
    <property type="project" value="InterPro"/>
</dbReference>
<feature type="region of interest" description="Disordered" evidence="3">
    <location>
        <begin position="235"/>
        <end position="254"/>
    </location>
</feature>
<comment type="caution">
    <text evidence="4">The sequence shown here is derived from an EMBL/GenBank/DDBJ whole genome shotgun (WGS) entry which is preliminary data.</text>
</comment>
<dbReference type="Proteomes" id="UP000241890">
    <property type="component" value="Unassembled WGS sequence"/>
</dbReference>
<proteinExistence type="predicted"/>
<dbReference type="InParanoid" id="A0A2R5GTK6"/>
<name>A0A2R5GTK6_9STRA</name>
<dbReference type="PANTHER" id="PTHR15346">
    <property type="entry name" value="DYNACTIN SUBUNIT"/>
    <property type="match status" value="1"/>
</dbReference>
<feature type="compositionally biased region" description="Low complexity" evidence="3">
    <location>
        <begin position="235"/>
        <end position="249"/>
    </location>
</feature>
<feature type="region of interest" description="Disordered" evidence="3">
    <location>
        <begin position="1"/>
        <end position="48"/>
    </location>
</feature>
<evidence type="ECO:0008006" key="6">
    <source>
        <dbReference type="Google" id="ProtNLM"/>
    </source>
</evidence>
<organism evidence="4 5">
    <name type="scientific">Hondaea fermentalgiana</name>
    <dbReference type="NCBI Taxonomy" id="2315210"/>
    <lineage>
        <taxon>Eukaryota</taxon>
        <taxon>Sar</taxon>
        <taxon>Stramenopiles</taxon>
        <taxon>Bigyra</taxon>
        <taxon>Labyrinthulomycetes</taxon>
        <taxon>Thraustochytrida</taxon>
        <taxon>Thraustochytriidae</taxon>
        <taxon>Hondaea</taxon>
    </lineage>
</organism>
<dbReference type="GO" id="GO:0005737">
    <property type="term" value="C:cytoplasm"/>
    <property type="evidence" value="ECO:0007669"/>
    <property type="project" value="UniProtKB-SubCell"/>
</dbReference>
<dbReference type="InterPro" id="IPR028133">
    <property type="entry name" value="Dynamitin"/>
</dbReference>
<protein>
    <recommendedName>
        <fullName evidence="6">Dynactin subunit 2</fullName>
    </recommendedName>
</protein>
<accession>A0A2R5GTK6</accession>
<gene>
    <name evidence="4" type="ORF">FCC1311_082082</name>
</gene>
<dbReference type="OrthoDB" id="4977at2759"/>
<evidence type="ECO:0000256" key="2">
    <source>
        <dbReference type="ARBA" id="ARBA00022490"/>
    </source>
</evidence>
<feature type="region of interest" description="Disordered" evidence="3">
    <location>
        <begin position="290"/>
        <end position="315"/>
    </location>
</feature>
<evidence type="ECO:0000256" key="3">
    <source>
        <dbReference type="SAM" id="MobiDB-lite"/>
    </source>
</evidence>
<reference evidence="4 5" key="1">
    <citation type="submission" date="2017-12" db="EMBL/GenBank/DDBJ databases">
        <title>Sequencing, de novo assembly and annotation of complete genome of a new Thraustochytrid species, strain FCC1311.</title>
        <authorList>
            <person name="Sedici K."/>
            <person name="Godart F."/>
            <person name="Aiese Cigliano R."/>
            <person name="Sanseverino W."/>
            <person name="Barakat M."/>
            <person name="Ortet P."/>
            <person name="Marechal E."/>
            <person name="Cagnac O."/>
            <person name="Amato A."/>
        </authorList>
    </citation>
    <scope>NUCLEOTIDE SEQUENCE [LARGE SCALE GENOMIC DNA]</scope>
</reference>
<dbReference type="EMBL" id="BEYU01000111">
    <property type="protein sequence ID" value="GBG31983.1"/>
    <property type="molecule type" value="Genomic_DNA"/>
</dbReference>
<dbReference type="AlphaFoldDB" id="A0A2R5GTK6"/>
<feature type="region of interest" description="Disordered" evidence="3">
    <location>
        <begin position="62"/>
        <end position="86"/>
    </location>
</feature>
<evidence type="ECO:0000313" key="4">
    <source>
        <dbReference type="EMBL" id="GBG31983.1"/>
    </source>
</evidence>